<feature type="region of interest" description="Disordered" evidence="1">
    <location>
        <begin position="73"/>
        <end position="99"/>
    </location>
</feature>
<sequence>MSYSSIVFQQISVNGMGPNSGVFIGNNKAPLWGSFSKQQTAMELTNGRAIRNRTFFSDRDVVDIIATGPFAVRNKRKKKKRPDTRLAGDVRSKRRSAKK</sequence>
<keyword evidence="3" id="KW-1185">Reference proteome</keyword>
<name>A0A5C4TAW7_9BACL</name>
<proteinExistence type="predicted"/>
<protein>
    <submittedName>
        <fullName evidence="2">Uncharacterized protein</fullName>
    </submittedName>
</protein>
<evidence type="ECO:0000313" key="3">
    <source>
        <dbReference type="Proteomes" id="UP000307943"/>
    </source>
</evidence>
<gene>
    <name evidence="2" type="ORF">FE784_11205</name>
</gene>
<evidence type="ECO:0000256" key="1">
    <source>
        <dbReference type="SAM" id="MobiDB-lite"/>
    </source>
</evidence>
<dbReference type="Proteomes" id="UP000307943">
    <property type="component" value="Unassembled WGS sequence"/>
</dbReference>
<reference evidence="2 3" key="1">
    <citation type="submission" date="2019-05" db="EMBL/GenBank/DDBJ databases">
        <title>We sequenced the genome of Paenibacillus hemerocallicola KCTC 33185 for further insight into its adaptation and study the phylogeny of Paenibacillus.</title>
        <authorList>
            <person name="Narsing Rao M.P."/>
        </authorList>
    </citation>
    <scope>NUCLEOTIDE SEQUENCE [LARGE SCALE GENOMIC DNA]</scope>
    <source>
        <strain evidence="2 3">KCTC 33185</strain>
    </source>
</reference>
<evidence type="ECO:0000313" key="2">
    <source>
        <dbReference type="EMBL" id="TNJ66234.1"/>
    </source>
</evidence>
<feature type="compositionally biased region" description="Basic residues" evidence="1">
    <location>
        <begin position="73"/>
        <end position="82"/>
    </location>
</feature>
<dbReference type="RefSeq" id="WP_139602286.1">
    <property type="nucleotide sequence ID" value="NZ_VDCQ01000012.1"/>
</dbReference>
<dbReference type="AlphaFoldDB" id="A0A5C4TAW7"/>
<dbReference type="OrthoDB" id="2665833at2"/>
<accession>A0A5C4TAW7</accession>
<comment type="caution">
    <text evidence="2">The sequence shown here is derived from an EMBL/GenBank/DDBJ whole genome shotgun (WGS) entry which is preliminary data.</text>
</comment>
<organism evidence="2 3">
    <name type="scientific">Paenibacillus hemerocallicola</name>
    <dbReference type="NCBI Taxonomy" id="1172614"/>
    <lineage>
        <taxon>Bacteria</taxon>
        <taxon>Bacillati</taxon>
        <taxon>Bacillota</taxon>
        <taxon>Bacilli</taxon>
        <taxon>Bacillales</taxon>
        <taxon>Paenibacillaceae</taxon>
        <taxon>Paenibacillus</taxon>
    </lineage>
</organism>
<dbReference type="EMBL" id="VDCQ01000012">
    <property type="protein sequence ID" value="TNJ66234.1"/>
    <property type="molecule type" value="Genomic_DNA"/>
</dbReference>